<accession>A0A0C3C953</accession>
<gene>
    <name evidence="1" type="ORF">M413DRAFT_167233</name>
</gene>
<evidence type="ECO:0000313" key="1">
    <source>
        <dbReference type="EMBL" id="KIM40749.1"/>
    </source>
</evidence>
<reference evidence="1 2" key="1">
    <citation type="submission" date="2014-04" db="EMBL/GenBank/DDBJ databases">
        <authorList>
            <consortium name="DOE Joint Genome Institute"/>
            <person name="Kuo A."/>
            <person name="Gay G."/>
            <person name="Dore J."/>
            <person name="Kohler A."/>
            <person name="Nagy L.G."/>
            <person name="Floudas D."/>
            <person name="Copeland A."/>
            <person name="Barry K.W."/>
            <person name="Cichocki N."/>
            <person name="Veneault-Fourrey C."/>
            <person name="LaButti K."/>
            <person name="Lindquist E.A."/>
            <person name="Lipzen A."/>
            <person name="Lundell T."/>
            <person name="Morin E."/>
            <person name="Murat C."/>
            <person name="Sun H."/>
            <person name="Tunlid A."/>
            <person name="Henrissat B."/>
            <person name="Grigoriev I.V."/>
            <person name="Hibbett D.S."/>
            <person name="Martin F."/>
            <person name="Nordberg H.P."/>
            <person name="Cantor M.N."/>
            <person name="Hua S.X."/>
        </authorList>
    </citation>
    <scope>NUCLEOTIDE SEQUENCE [LARGE SCALE GENOMIC DNA]</scope>
    <source>
        <strain evidence="2">h7</strain>
    </source>
</reference>
<evidence type="ECO:0000313" key="2">
    <source>
        <dbReference type="Proteomes" id="UP000053424"/>
    </source>
</evidence>
<protein>
    <submittedName>
        <fullName evidence="1">Uncharacterized protein</fullName>
    </submittedName>
</protein>
<sequence length="95" mass="10400">MSLSTPFVRVLSAVHHHLGIFAIALRHSTPRCPILFTNLSFSKCNFVSVLSRLACSVKSNPPIANAPPTIPFLSKRLASPNPFNILTVYQICPIT</sequence>
<dbReference type="Proteomes" id="UP000053424">
    <property type="component" value="Unassembled WGS sequence"/>
</dbReference>
<name>A0A0C3C953_HEBCY</name>
<dbReference type="HOGENOM" id="CLU_2373030_0_0_1"/>
<proteinExistence type="predicted"/>
<reference evidence="2" key="2">
    <citation type="submission" date="2015-01" db="EMBL/GenBank/DDBJ databases">
        <title>Evolutionary Origins and Diversification of the Mycorrhizal Mutualists.</title>
        <authorList>
            <consortium name="DOE Joint Genome Institute"/>
            <consortium name="Mycorrhizal Genomics Consortium"/>
            <person name="Kohler A."/>
            <person name="Kuo A."/>
            <person name="Nagy L.G."/>
            <person name="Floudas D."/>
            <person name="Copeland A."/>
            <person name="Barry K.W."/>
            <person name="Cichocki N."/>
            <person name="Veneault-Fourrey C."/>
            <person name="LaButti K."/>
            <person name="Lindquist E.A."/>
            <person name="Lipzen A."/>
            <person name="Lundell T."/>
            <person name="Morin E."/>
            <person name="Murat C."/>
            <person name="Riley R."/>
            <person name="Ohm R."/>
            <person name="Sun H."/>
            <person name="Tunlid A."/>
            <person name="Henrissat B."/>
            <person name="Grigoriev I.V."/>
            <person name="Hibbett D.S."/>
            <person name="Martin F."/>
        </authorList>
    </citation>
    <scope>NUCLEOTIDE SEQUENCE [LARGE SCALE GENOMIC DNA]</scope>
    <source>
        <strain evidence="2">h7</strain>
    </source>
</reference>
<keyword evidence="2" id="KW-1185">Reference proteome</keyword>
<organism evidence="1 2">
    <name type="scientific">Hebeloma cylindrosporum</name>
    <dbReference type="NCBI Taxonomy" id="76867"/>
    <lineage>
        <taxon>Eukaryota</taxon>
        <taxon>Fungi</taxon>
        <taxon>Dikarya</taxon>
        <taxon>Basidiomycota</taxon>
        <taxon>Agaricomycotina</taxon>
        <taxon>Agaricomycetes</taxon>
        <taxon>Agaricomycetidae</taxon>
        <taxon>Agaricales</taxon>
        <taxon>Agaricineae</taxon>
        <taxon>Hymenogastraceae</taxon>
        <taxon>Hebeloma</taxon>
    </lineage>
</organism>
<dbReference type="AlphaFoldDB" id="A0A0C3C953"/>
<dbReference type="EMBL" id="KN831782">
    <property type="protein sequence ID" value="KIM40749.1"/>
    <property type="molecule type" value="Genomic_DNA"/>
</dbReference>